<dbReference type="AlphaFoldDB" id="X0Y3V5"/>
<dbReference type="EMBL" id="BARS01042692">
    <property type="protein sequence ID" value="GAG31526.1"/>
    <property type="molecule type" value="Genomic_DNA"/>
</dbReference>
<proteinExistence type="predicted"/>
<organism evidence="1">
    <name type="scientific">marine sediment metagenome</name>
    <dbReference type="NCBI Taxonomy" id="412755"/>
    <lineage>
        <taxon>unclassified sequences</taxon>
        <taxon>metagenomes</taxon>
        <taxon>ecological metagenomes</taxon>
    </lineage>
</organism>
<sequence length="83" mass="9506">TFWADTFVYVYRRAADDRYAGFMVDPLDLYGRGTSAVLINHAEYLGAENDRRIHFEESLDASIQEGINFDRTECTLPPTPLVM</sequence>
<name>X0Y3V5_9ZZZZ</name>
<comment type="caution">
    <text evidence="1">The sequence shown here is derived from an EMBL/GenBank/DDBJ whole genome shotgun (WGS) entry which is preliminary data.</text>
</comment>
<evidence type="ECO:0000313" key="1">
    <source>
        <dbReference type="EMBL" id="GAG31526.1"/>
    </source>
</evidence>
<accession>X0Y3V5</accession>
<reference evidence="1" key="1">
    <citation type="journal article" date="2014" name="Front. Microbiol.">
        <title>High frequency of phylogenetically diverse reductive dehalogenase-homologous genes in deep subseafloor sedimentary metagenomes.</title>
        <authorList>
            <person name="Kawai M."/>
            <person name="Futagami T."/>
            <person name="Toyoda A."/>
            <person name="Takaki Y."/>
            <person name="Nishi S."/>
            <person name="Hori S."/>
            <person name="Arai W."/>
            <person name="Tsubouchi T."/>
            <person name="Morono Y."/>
            <person name="Uchiyama I."/>
            <person name="Ito T."/>
            <person name="Fujiyama A."/>
            <person name="Inagaki F."/>
            <person name="Takami H."/>
        </authorList>
    </citation>
    <scope>NUCLEOTIDE SEQUENCE</scope>
    <source>
        <strain evidence="1">Expedition CK06-06</strain>
    </source>
</reference>
<feature type="non-terminal residue" evidence="1">
    <location>
        <position position="1"/>
    </location>
</feature>
<protein>
    <submittedName>
        <fullName evidence="1">Uncharacterized protein</fullName>
    </submittedName>
</protein>
<gene>
    <name evidence="1" type="ORF">S01H1_64740</name>
</gene>